<evidence type="ECO:0000313" key="3">
    <source>
        <dbReference type="Proteomes" id="UP001303532"/>
    </source>
</evidence>
<proteinExistence type="predicted"/>
<dbReference type="RefSeq" id="WP_323690679.1">
    <property type="nucleotide sequence ID" value="NZ_CP116341.1"/>
</dbReference>
<sequence length="189" mass="21592">MKKRLAIHMSLLFASLIFGVITKYLDSVPYFGDVFTRLGIWVFIGTLIAAYSKTPIRAGIHTMIFFLGMFSGYYVYSAMLFGVFSTSYILYWGLIALASPFLAAIVWFAKNNSRSAFILPAFPMGLMLSLSVGMGIFYVYLNYITELIMYCVLCIIFYKEPKQMILIIFFSVLLTFIIKQSPLSWYTAF</sequence>
<feature type="transmembrane region" description="Helical" evidence="1">
    <location>
        <begin position="165"/>
        <end position="186"/>
    </location>
</feature>
<feature type="transmembrane region" description="Helical" evidence="1">
    <location>
        <begin position="116"/>
        <end position="134"/>
    </location>
</feature>
<protein>
    <submittedName>
        <fullName evidence="2">Uncharacterized protein</fullName>
    </submittedName>
</protein>
<gene>
    <name evidence="2" type="ORF">PGH26_08635</name>
</gene>
<dbReference type="EMBL" id="CP116341">
    <property type="protein sequence ID" value="WOV83008.1"/>
    <property type="molecule type" value="Genomic_DNA"/>
</dbReference>
<keyword evidence="1" id="KW-1133">Transmembrane helix</keyword>
<reference evidence="2 3" key="1">
    <citation type="submission" date="2023-01" db="EMBL/GenBank/DDBJ databases">
        <title>Sporosarcina sp. nov., isolated from Korean tranditional fermented seafood 'Jeotgal'.</title>
        <authorList>
            <person name="Yang A.-I."/>
        </authorList>
    </citation>
    <scope>NUCLEOTIDE SEQUENCE [LARGE SCALE GENOMIC DNA]</scope>
    <source>
        <strain evidence="2 3">B2O-1</strain>
    </source>
</reference>
<feature type="transmembrane region" description="Helical" evidence="1">
    <location>
        <begin position="35"/>
        <end position="52"/>
    </location>
</feature>
<dbReference type="Proteomes" id="UP001303532">
    <property type="component" value="Chromosome"/>
</dbReference>
<evidence type="ECO:0000313" key="2">
    <source>
        <dbReference type="EMBL" id="WOV83008.1"/>
    </source>
</evidence>
<keyword evidence="1" id="KW-0472">Membrane</keyword>
<accession>A0ABZ0KU62</accession>
<name>A0ABZ0KU62_9BACL</name>
<feature type="transmembrane region" description="Helical" evidence="1">
    <location>
        <begin position="64"/>
        <end position="83"/>
    </location>
</feature>
<keyword evidence="1" id="KW-0812">Transmembrane</keyword>
<organism evidence="2 3">
    <name type="scientific">Sporosarcina jeotgali</name>
    <dbReference type="NCBI Taxonomy" id="3020056"/>
    <lineage>
        <taxon>Bacteria</taxon>
        <taxon>Bacillati</taxon>
        <taxon>Bacillota</taxon>
        <taxon>Bacilli</taxon>
        <taxon>Bacillales</taxon>
        <taxon>Caryophanaceae</taxon>
        <taxon>Sporosarcina</taxon>
    </lineage>
</organism>
<feature type="transmembrane region" description="Helical" evidence="1">
    <location>
        <begin position="140"/>
        <end position="158"/>
    </location>
</feature>
<evidence type="ECO:0000256" key="1">
    <source>
        <dbReference type="SAM" id="Phobius"/>
    </source>
</evidence>
<feature type="transmembrane region" description="Helical" evidence="1">
    <location>
        <begin position="89"/>
        <end position="109"/>
    </location>
</feature>
<keyword evidence="3" id="KW-1185">Reference proteome</keyword>